<dbReference type="SUPFAM" id="SSF56219">
    <property type="entry name" value="DNase I-like"/>
    <property type="match status" value="1"/>
</dbReference>
<gene>
    <name evidence="2" type="ORF">RGQ29_032877</name>
</gene>
<comment type="caution">
    <text evidence="2">The sequence shown here is derived from an EMBL/GenBank/DDBJ whole genome shotgun (WGS) entry which is preliminary data.</text>
</comment>
<dbReference type="PANTHER" id="PTHR33710">
    <property type="entry name" value="BNAC02G09200D PROTEIN"/>
    <property type="match status" value="1"/>
</dbReference>
<keyword evidence="3" id="KW-1185">Reference proteome</keyword>
<dbReference type="PANTHER" id="PTHR33710:SF71">
    <property type="entry name" value="ENDONUCLEASE_EXONUCLEASE_PHOSPHATASE DOMAIN-CONTAINING PROTEIN"/>
    <property type="match status" value="1"/>
</dbReference>
<evidence type="ECO:0000256" key="1">
    <source>
        <dbReference type="SAM" id="MobiDB-lite"/>
    </source>
</evidence>
<reference evidence="2 3" key="1">
    <citation type="journal article" date="2023" name="G3 (Bethesda)">
        <title>A haplotype-resolved chromosome-scale genome for Quercus rubra L. provides insights into the genetics of adaptive traits for red oak species.</title>
        <authorList>
            <person name="Kapoor B."/>
            <person name="Jenkins J."/>
            <person name="Schmutz J."/>
            <person name="Zhebentyayeva T."/>
            <person name="Kuelheim C."/>
            <person name="Coggeshall M."/>
            <person name="Heim C."/>
            <person name="Lasky J.R."/>
            <person name="Leites L."/>
            <person name="Islam-Faridi N."/>
            <person name="Romero-Severson J."/>
            <person name="DeLeo V.L."/>
            <person name="Lucas S.M."/>
            <person name="Lazic D."/>
            <person name="Gailing O."/>
            <person name="Carlson J."/>
            <person name="Staton M."/>
        </authorList>
    </citation>
    <scope>NUCLEOTIDE SEQUENCE [LARGE SCALE GENOMIC DNA]</scope>
    <source>
        <strain evidence="2">Pseudo-F2</strain>
    </source>
</reference>
<protein>
    <recommendedName>
        <fullName evidence="4">Endonuclease/exonuclease/phosphatase domain-containing protein</fullName>
    </recommendedName>
</protein>
<evidence type="ECO:0008006" key="4">
    <source>
        <dbReference type="Google" id="ProtNLM"/>
    </source>
</evidence>
<dbReference type="InterPro" id="IPR036691">
    <property type="entry name" value="Endo/exonu/phosph_ase_sf"/>
</dbReference>
<organism evidence="2 3">
    <name type="scientific">Quercus rubra</name>
    <name type="common">Northern red oak</name>
    <name type="synonym">Quercus borealis</name>
    <dbReference type="NCBI Taxonomy" id="3512"/>
    <lineage>
        <taxon>Eukaryota</taxon>
        <taxon>Viridiplantae</taxon>
        <taxon>Streptophyta</taxon>
        <taxon>Embryophyta</taxon>
        <taxon>Tracheophyta</taxon>
        <taxon>Spermatophyta</taxon>
        <taxon>Magnoliopsida</taxon>
        <taxon>eudicotyledons</taxon>
        <taxon>Gunneridae</taxon>
        <taxon>Pentapetalae</taxon>
        <taxon>rosids</taxon>
        <taxon>fabids</taxon>
        <taxon>Fagales</taxon>
        <taxon>Fagaceae</taxon>
        <taxon>Quercus</taxon>
    </lineage>
</organism>
<accession>A0AAN7DUP0</accession>
<name>A0AAN7DUP0_QUERU</name>
<evidence type="ECO:0000313" key="2">
    <source>
        <dbReference type="EMBL" id="KAK4546489.1"/>
    </source>
</evidence>
<dbReference type="Gene3D" id="3.60.10.10">
    <property type="entry name" value="Endonuclease/exonuclease/phosphatase"/>
    <property type="match status" value="1"/>
</dbReference>
<feature type="region of interest" description="Disordered" evidence="1">
    <location>
        <begin position="291"/>
        <end position="310"/>
    </location>
</feature>
<dbReference type="EMBL" id="JAXUIC010000249">
    <property type="protein sequence ID" value="KAK4546489.1"/>
    <property type="molecule type" value="Genomic_DNA"/>
</dbReference>
<dbReference type="AlphaFoldDB" id="A0AAN7DUP0"/>
<sequence length="310" mass="35273">MLLYSYCYGRGGRPYQAPNLPMKILSWNCRGSYNAATVKAFKAHVKGNSPDIIFLSETKASVERMKVVLKAIKFANMCVVEAKGIAGGICVMWKSGFSIHQMEYNKNLIALKVDDALCDWLLEIFGGNKRSESSALNFLKELIFEFGAIDLDFSGNTFTWAKGKWGSFAIKRRLDRAIRSISWCLAFPKAVVTHLEALNLDHTPILLDTNPEDCFAHRPFRFEAAWIRDNGCNSIVEEAWNDETRGPAFSKLYKKQAKTREALHKWNKEVFGHCQVRINLLMDKISEVQKRPPAKENGRIKEELKVELSE</sequence>
<proteinExistence type="predicted"/>
<evidence type="ECO:0000313" key="3">
    <source>
        <dbReference type="Proteomes" id="UP001324115"/>
    </source>
</evidence>
<dbReference type="Proteomes" id="UP001324115">
    <property type="component" value="Unassembled WGS sequence"/>
</dbReference>